<proteinExistence type="predicted"/>
<evidence type="ECO:0000313" key="2">
    <source>
        <dbReference type="EMBL" id="TCU19287.1"/>
    </source>
</evidence>
<gene>
    <name evidence="2" type="ORF">EV132_102518</name>
</gene>
<accession>A0A4R3QET5</accession>
<evidence type="ECO:0000256" key="1">
    <source>
        <dbReference type="SAM" id="MobiDB-lite"/>
    </source>
</evidence>
<dbReference type="EMBL" id="SMBH01000002">
    <property type="protein sequence ID" value="TCU19287.1"/>
    <property type="molecule type" value="Genomic_DNA"/>
</dbReference>
<sequence>MNRFCLHLVGFHSGRLAVPSAVVWRRHPLNRPHSCVFHRNPACPSPWARKAPSKSNSFTAQTRRGWIPMTSTGMRGVWDGRWWQRARVQQHSYRQGGVRGGDPSRPCSFAFGHLRMSAVQRALEISPHLEVQARRAQPRRTRAGNEVRFSLRSPSIDLMREEGNPARQSPPSGVPTR</sequence>
<reference evidence="2 3" key="1">
    <citation type="submission" date="2019-03" db="EMBL/GenBank/DDBJ databases">
        <title>Genomic Encyclopedia of Type Strains, Phase IV (KMG-V): Genome sequencing to study the core and pangenomes of soil and plant-associated prokaryotes.</title>
        <authorList>
            <person name="Whitman W."/>
        </authorList>
    </citation>
    <scope>NUCLEOTIDE SEQUENCE [LARGE SCALE GENOMIC DNA]</scope>
    <source>
        <strain evidence="2 3">Hc14</strain>
    </source>
</reference>
<evidence type="ECO:0000313" key="3">
    <source>
        <dbReference type="Proteomes" id="UP000294576"/>
    </source>
</evidence>
<comment type="caution">
    <text evidence="2">The sequence shown here is derived from an EMBL/GenBank/DDBJ whole genome shotgun (WGS) entry which is preliminary data.</text>
</comment>
<dbReference type="Proteomes" id="UP000294576">
    <property type="component" value="Unassembled WGS sequence"/>
</dbReference>
<protein>
    <submittedName>
        <fullName evidence="2">Uncharacterized protein</fullName>
    </submittedName>
</protein>
<feature type="region of interest" description="Disordered" evidence="1">
    <location>
        <begin position="133"/>
        <end position="177"/>
    </location>
</feature>
<organism evidence="2 3">
    <name type="scientific">Rhizobium sullae</name>
    <name type="common">Rhizobium hedysari</name>
    <dbReference type="NCBI Taxonomy" id="50338"/>
    <lineage>
        <taxon>Bacteria</taxon>
        <taxon>Pseudomonadati</taxon>
        <taxon>Pseudomonadota</taxon>
        <taxon>Alphaproteobacteria</taxon>
        <taxon>Hyphomicrobiales</taxon>
        <taxon>Rhizobiaceae</taxon>
        <taxon>Rhizobium/Agrobacterium group</taxon>
        <taxon>Rhizobium</taxon>
    </lineage>
</organism>
<dbReference type="AlphaFoldDB" id="A0A4R3QET5"/>
<name>A0A4R3QET5_RHISU</name>